<sequence>MENTELEDMGEKSSSRPYPEDCEENYSMLENPPFRDDTHGEKQHEDQPQIVIEEEPTISEPGALIVKALELHFAREDQSQVPITESSKSKSITQITNEHQPVLPPDHISNEENSIATTANAQEPDMLNRLPFEIRQEIWHLSFPSGRMINVRLKFNEPQKALSPGQQPKPRRIKLREENNAEGYDAEDESVSYDEDWVRIRMECPYPSMVRDQKYPTASLDSPVTLFLNRESREETLRHFKILIRRGGPQKRTVYFNPKEDIVMLGGRVEDLAFDGEFMRLYGADLLNNAE</sequence>
<evidence type="ECO:0000313" key="3">
    <source>
        <dbReference type="EMBL" id="KAF4631326.1"/>
    </source>
</evidence>
<name>A0A8H4RM18_9HELO</name>
<dbReference type="Proteomes" id="UP000566819">
    <property type="component" value="Unassembled WGS sequence"/>
</dbReference>
<feature type="region of interest" description="Disordered" evidence="1">
    <location>
        <begin position="1"/>
        <end position="48"/>
    </location>
</feature>
<feature type="domain" description="2EXR" evidence="2">
    <location>
        <begin position="128"/>
        <end position="263"/>
    </location>
</feature>
<dbReference type="Pfam" id="PF20150">
    <property type="entry name" value="2EXR"/>
    <property type="match status" value="1"/>
</dbReference>
<feature type="compositionally biased region" description="Basic and acidic residues" evidence="1">
    <location>
        <begin position="33"/>
        <end position="47"/>
    </location>
</feature>
<proteinExistence type="predicted"/>
<feature type="region of interest" description="Disordered" evidence="1">
    <location>
        <begin position="159"/>
        <end position="188"/>
    </location>
</feature>
<evidence type="ECO:0000259" key="2">
    <source>
        <dbReference type="Pfam" id="PF20150"/>
    </source>
</evidence>
<organism evidence="3 4">
    <name type="scientific">Cudoniella acicularis</name>
    <dbReference type="NCBI Taxonomy" id="354080"/>
    <lineage>
        <taxon>Eukaryota</taxon>
        <taxon>Fungi</taxon>
        <taxon>Dikarya</taxon>
        <taxon>Ascomycota</taxon>
        <taxon>Pezizomycotina</taxon>
        <taxon>Leotiomycetes</taxon>
        <taxon>Helotiales</taxon>
        <taxon>Tricladiaceae</taxon>
        <taxon>Cudoniella</taxon>
    </lineage>
</organism>
<dbReference type="PANTHER" id="PTHR35910">
    <property type="entry name" value="2EXR DOMAIN-CONTAINING PROTEIN"/>
    <property type="match status" value="1"/>
</dbReference>
<evidence type="ECO:0000313" key="4">
    <source>
        <dbReference type="Proteomes" id="UP000566819"/>
    </source>
</evidence>
<dbReference type="PANTHER" id="PTHR35910:SF6">
    <property type="entry name" value="2EXR DOMAIN-CONTAINING PROTEIN"/>
    <property type="match status" value="1"/>
</dbReference>
<evidence type="ECO:0000256" key="1">
    <source>
        <dbReference type="SAM" id="MobiDB-lite"/>
    </source>
</evidence>
<accession>A0A8H4RM18</accession>
<keyword evidence="4" id="KW-1185">Reference proteome</keyword>
<dbReference type="EMBL" id="JAAMPI010000455">
    <property type="protein sequence ID" value="KAF4631326.1"/>
    <property type="molecule type" value="Genomic_DNA"/>
</dbReference>
<gene>
    <name evidence="3" type="ORF">G7Y89_g6801</name>
</gene>
<reference evidence="3 4" key="1">
    <citation type="submission" date="2020-03" db="EMBL/GenBank/DDBJ databases">
        <title>Draft Genome Sequence of Cudoniella acicularis.</title>
        <authorList>
            <person name="Buettner E."/>
            <person name="Kellner H."/>
        </authorList>
    </citation>
    <scope>NUCLEOTIDE SEQUENCE [LARGE SCALE GENOMIC DNA]</scope>
    <source>
        <strain evidence="3 4">DSM 108380</strain>
    </source>
</reference>
<dbReference type="InterPro" id="IPR045518">
    <property type="entry name" value="2EXR"/>
</dbReference>
<dbReference type="AlphaFoldDB" id="A0A8H4RM18"/>
<dbReference type="OrthoDB" id="3530648at2759"/>
<comment type="caution">
    <text evidence="3">The sequence shown here is derived from an EMBL/GenBank/DDBJ whole genome shotgun (WGS) entry which is preliminary data.</text>
</comment>
<protein>
    <recommendedName>
        <fullName evidence="2">2EXR domain-containing protein</fullName>
    </recommendedName>
</protein>